<sequence>MKVRQVGRFKCLKQHHLIFPRTGNGGIHFRLIRRQWLLANHMNFVTKEKLCLGKVQGIWAGNIHRVNGIAFCHRFQRRKQMLDRKIIGEVLGLFKAAGIDGG</sequence>
<dbReference type="AlphaFoldDB" id="A0A8S0FKA5"/>
<accession>A0A8S0FKA5</accession>
<gene>
    <name evidence="1" type="ORF">EIMP300_21250</name>
</gene>
<name>A0A8S0FKA5_ECOLX</name>
<evidence type="ECO:0000313" key="2">
    <source>
        <dbReference type="Proteomes" id="UP000467488"/>
    </source>
</evidence>
<proteinExistence type="predicted"/>
<protein>
    <submittedName>
        <fullName evidence="1">Uncharacterized protein</fullName>
    </submittedName>
</protein>
<dbReference type="EMBL" id="AP022360">
    <property type="protein sequence ID" value="BBU80725.1"/>
    <property type="molecule type" value="Genomic_DNA"/>
</dbReference>
<reference evidence="1 2" key="1">
    <citation type="submission" date="2020-01" db="EMBL/GenBank/DDBJ databases">
        <title>Dynamics of blaIMP-6 dissemination in carbapenem resistant Enterobacteriacea isolated from regional surveillance in Osaka, Japan.</title>
        <authorList>
            <person name="Abe R."/>
            <person name="Akeda Y."/>
            <person name="Sugawara Y."/>
            <person name="Yamamoto N."/>
            <person name="Tomono K."/>
            <person name="Takeuchi D."/>
            <person name="Kawahara R."/>
            <person name="Hamada S."/>
        </authorList>
    </citation>
    <scope>NUCLEOTIDE SEQUENCE [LARGE SCALE GENOMIC DNA]</scope>
    <source>
        <strain evidence="1 2">E300</strain>
    </source>
</reference>
<evidence type="ECO:0000313" key="1">
    <source>
        <dbReference type="EMBL" id="BBU80725.1"/>
    </source>
</evidence>
<dbReference type="Proteomes" id="UP000467488">
    <property type="component" value="Chromosome"/>
</dbReference>
<organism evidence="1 2">
    <name type="scientific">Escherichia coli</name>
    <dbReference type="NCBI Taxonomy" id="562"/>
    <lineage>
        <taxon>Bacteria</taxon>
        <taxon>Pseudomonadati</taxon>
        <taxon>Pseudomonadota</taxon>
        <taxon>Gammaproteobacteria</taxon>
        <taxon>Enterobacterales</taxon>
        <taxon>Enterobacteriaceae</taxon>
        <taxon>Escherichia</taxon>
    </lineage>
</organism>